<dbReference type="SUPFAM" id="SSF102198">
    <property type="entry name" value="Putative cyclase"/>
    <property type="match status" value="1"/>
</dbReference>
<proteinExistence type="inferred from homology"/>
<organism evidence="2 3">
    <name type="scientific">Homarus americanus</name>
    <name type="common">American lobster</name>
    <dbReference type="NCBI Taxonomy" id="6706"/>
    <lineage>
        <taxon>Eukaryota</taxon>
        <taxon>Metazoa</taxon>
        <taxon>Ecdysozoa</taxon>
        <taxon>Arthropoda</taxon>
        <taxon>Crustacea</taxon>
        <taxon>Multicrustacea</taxon>
        <taxon>Malacostraca</taxon>
        <taxon>Eumalacostraca</taxon>
        <taxon>Eucarida</taxon>
        <taxon>Decapoda</taxon>
        <taxon>Pleocyemata</taxon>
        <taxon>Astacidea</taxon>
        <taxon>Nephropoidea</taxon>
        <taxon>Nephropidae</taxon>
        <taxon>Homarus</taxon>
    </lineage>
</organism>
<dbReference type="InterPro" id="IPR007325">
    <property type="entry name" value="KFase/CYL"/>
</dbReference>
<dbReference type="Pfam" id="PF04199">
    <property type="entry name" value="Cyclase"/>
    <property type="match status" value="1"/>
</dbReference>
<dbReference type="EMBL" id="JAHLQT010036987">
    <property type="protein sequence ID" value="KAG7157715.1"/>
    <property type="molecule type" value="Genomic_DNA"/>
</dbReference>
<comment type="similarity">
    <text evidence="1">Belongs to the Cyclase 1 superfamily.</text>
</comment>
<evidence type="ECO:0000256" key="1">
    <source>
        <dbReference type="ARBA" id="ARBA00007865"/>
    </source>
</evidence>
<accession>A0A8J5MNG4</accession>
<dbReference type="PANTHER" id="PTHR43564:SF2">
    <property type="entry name" value="BLR6059 PROTEIN"/>
    <property type="match status" value="1"/>
</dbReference>
<dbReference type="PANTHER" id="PTHR43564">
    <property type="entry name" value="KYNURENINE FORMAMIDASE-LIKE PROTEIN"/>
    <property type="match status" value="1"/>
</dbReference>
<dbReference type="InterPro" id="IPR037175">
    <property type="entry name" value="KFase_sf"/>
</dbReference>
<comment type="caution">
    <text evidence="2">The sequence shown here is derived from an EMBL/GenBank/DDBJ whole genome shotgun (WGS) entry which is preliminary data.</text>
</comment>
<dbReference type="Gene3D" id="3.50.30.50">
    <property type="entry name" value="Putative cyclase"/>
    <property type="match status" value="1"/>
</dbReference>
<sequence>MANVARSASEKYVDLGHDIFEGPMQWPGSLPYKRVDARKGFSDSGYWYSTLVIIVSAKVEEDPNAELTTDDLMEWLGEHGPLPDGVILLLRTGWGTRFGNRTAYYGTDGNDTSKLAFPGFSPGAAQLLVGYEAATGRRVFGVGLDTPSLDYGPSTLFTSHVEFSSANIFGLENVANLKKLPTTGFHLTVMPMKIKGGSGAPARIIATLPEVRSASIPTQRDSSATSLITKASLHYYMGVILLLLQGCI</sequence>
<dbReference type="GO" id="GO:0004061">
    <property type="term" value="F:arylformamidase activity"/>
    <property type="evidence" value="ECO:0007669"/>
    <property type="project" value="InterPro"/>
</dbReference>
<keyword evidence="2" id="KW-0378">Hydrolase</keyword>
<dbReference type="GO" id="GO:0019441">
    <property type="term" value="P:L-tryptophan catabolic process to kynurenine"/>
    <property type="evidence" value="ECO:0007669"/>
    <property type="project" value="InterPro"/>
</dbReference>
<protein>
    <submittedName>
        <fullName evidence="2">Isatin hydrolase-like 2</fullName>
    </submittedName>
</protein>
<reference evidence="2" key="1">
    <citation type="journal article" date="2021" name="Sci. Adv.">
        <title>The American lobster genome reveals insights on longevity, neural, and immune adaptations.</title>
        <authorList>
            <person name="Polinski J.M."/>
            <person name="Zimin A.V."/>
            <person name="Clark K.F."/>
            <person name="Kohn A.B."/>
            <person name="Sadowski N."/>
            <person name="Timp W."/>
            <person name="Ptitsyn A."/>
            <person name="Khanna P."/>
            <person name="Romanova D.Y."/>
            <person name="Williams P."/>
            <person name="Greenwood S.J."/>
            <person name="Moroz L.L."/>
            <person name="Walt D.R."/>
            <person name="Bodnar A.G."/>
        </authorList>
    </citation>
    <scope>NUCLEOTIDE SEQUENCE</scope>
    <source>
        <strain evidence="2">GMGI-L3</strain>
    </source>
</reference>
<keyword evidence="3" id="KW-1185">Reference proteome</keyword>
<dbReference type="Proteomes" id="UP000747542">
    <property type="component" value="Unassembled WGS sequence"/>
</dbReference>
<evidence type="ECO:0000313" key="3">
    <source>
        <dbReference type="Proteomes" id="UP000747542"/>
    </source>
</evidence>
<gene>
    <name evidence="2" type="primary">Isahy-L2</name>
    <name evidence="2" type="ORF">Hamer_G018782</name>
</gene>
<name>A0A8J5MNG4_HOMAM</name>
<dbReference type="AlphaFoldDB" id="A0A8J5MNG4"/>
<evidence type="ECO:0000313" key="2">
    <source>
        <dbReference type="EMBL" id="KAG7157715.1"/>
    </source>
</evidence>